<accession>A0A016SZH0</accession>
<dbReference type="STRING" id="53326.A0A016SZH0"/>
<dbReference type="Pfam" id="PF08311">
    <property type="entry name" value="Mad3_BUB1_I"/>
    <property type="match status" value="1"/>
</dbReference>
<dbReference type="EMBL" id="JARK01001491">
    <property type="protein sequence ID" value="EYB95842.1"/>
    <property type="molecule type" value="Genomic_DNA"/>
</dbReference>
<dbReference type="InterPro" id="IPR015661">
    <property type="entry name" value="Bub1/Mad3"/>
</dbReference>
<organism evidence="3 4">
    <name type="scientific">Ancylostoma ceylanicum</name>
    <dbReference type="NCBI Taxonomy" id="53326"/>
    <lineage>
        <taxon>Eukaryota</taxon>
        <taxon>Metazoa</taxon>
        <taxon>Ecdysozoa</taxon>
        <taxon>Nematoda</taxon>
        <taxon>Chromadorea</taxon>
        <taxon>Rhabditida</taxon>
        <taxon>Rhabditina</taxon>
        <taxon>Rhabditomorpha</taxon>
        <taxon>Strongyloidea</taxon>
        <taxon>Ancylostomatidae</taxon>
        <taxon>Ancylostomatinae</taxon>
        <taxon>Ancylostoma</taxon>
    </lineage>
</organism>
<keyword evidence="4" id="KW-1185">Reference proteome</keyword>
<dbReference type="GO" id="GO:0007094">
    <property type="term" value="P:mitotic spindle assembly checkpoint signaling"/>
    <property type="evidence" value="ECO:0007669"/>
    <property type="project" value="InterPro"/>
</dbReference>
<dbReference type="AlphaFoldDB" id="A0A016SZH0"/>
<protein>
    <recommendedName>
        <fullName evidence="2">BUB1 N-terminal domain-containing protein</fullName>
    </recommendedName>
</protein>
<dbReference type="GO" id="GO:0004672">
    <property type="term" value="F:protein kinase activity"/>
    <property type="evidence" value="ECO:0007669"/>
    <property type="project" value="TreeGrafter"/>
</dbReference>
<dbReference type="SMART" id="SM00777">
    <property type="entry name" value="Mad3_BUB1_I"/>
    <property type="match status" value="1"/>
</dbReference>
<dbReference type="OrthoDB" id="248495at2759"/>
<dbReference type="GO" id="GO:0051754">
    <property type="term" value="P:meiotic sister chromatid cohesion, centromeric"/>
    <property type="evidence" value="ECO:0007669"/>
    <property type="project" value="TreeGrafter"/>
</dbReference>
<gene>
    <name evidence="3" type="primary">Acey_s0155.g3049</name>
    <name evidence="3" type="synonym">Acey-san-1</name>
    <name evidence="3" type="ORF">Y032_0155g3049</name>
</gene>
<dbReference type="PANTHER" id="PTHR14030:SF28">
    <property type="entry name" value="BUB1 N-TERMINAL DOMAIN-CONTAINING PROTEIN"/>
    <property type="match status" value="1"/>
</dbReference>
<proteinExistence type="predicted"/>
<feature type="region of interest" description="Disordered" evidence="1">
    <location>
        <begin position="1"/>
        <end position="22"/>
    </location>
</feature>
<comment type="caution">
    <text evidence="3">The sequence shown here is derived from an EMBL/GenBank/DDBJ whole genome shotgun (WGS) entry which is preliminary data.</text>
</comment>
<reference evidence="4" key="1">
    <citation type="journal article" date="2015" name="Nat. Genet.">
        <title>The genome and transcriptome of the zoonotic hookworm Ancylostoma ceylanicum identify infection-specific gene families.</title>
        <authorList>
            <person name="Schwarz E.M."/>
            <person name="Hu Y."/>
            <person name="Antoshechkin I."/>
            <person name="Miller M.M."/>
            <person name="Sternberg P.W."/>
            <person name="Aroian R.V."/>
        </authorList>
    </citation>
    <scope>NUCLEOTIDE SEQUENCE</scope>
    <source>
        <strain evidence="4">HY135</strain>
    </source>
</reference>
<evidence type="ECO:0000313" key="4">
    <source>
        <dbReference type="Proteomes" id="UP000024635"/>
    </source>
</evidence>
<evidence type="ECO:0000259" key="2">
    <source>
        <dbReference type="PROSITE" id="PS51489"/>
    </source>
</evidence>
<sequence>MAVTTLRPRGRRDRAARSGIRSRTTNYGVNIQQCLLTTMSGCDSGEGSSQSEPSQFEWELCRENVKPLKSGRRVEAINQALAHAAYGPKAEALANQKFDEIMGLCEASSDPLKHCLDFCTWFEQTFPHGRQRLFYSLLWKIVHKYANWPAYLEDERMVRIWEKLADNSLGHGWEIYQHANSIGSLLRCAQLYIRWSQDLEMRGAIADARAVLNRARKHGALPAAAIDDEEDQLEMREMRRHLEGNGHNDMSWDEDECDENGERVAFTRLTAMGDSSAAPVVRLPCIVGEQGSSKLDRGQSKQKPINNDVPAFHVFEDEEDAAENYLEGIYEVNNHIERFSLNDPSAEKWKASKVPLKKLGNCVSSFTVWQDDDKENTDPQTNKIVKKPILKLRKCLIRDMSIEENLARMYESKEIKQDVKQVARKINFDDDDE</sequence>
<name>A0A016SZH0_9BILA</name>
<dbReference type="GO" id="GO:0005634">
    <property type="term" value="C:nucleus"/>
    <property type="evidence" value="ECO:0007669"/>
    <property type="project" value="TreeGrafter"/>
</dbReference>
<dbReference type="Proteomes" id="UP000024635">
    <property type="component" value="Unassembled WGS sequence"/>
</dbReference>
<dbReference type="PROSITE" id="PS51489">
    <property type="entry name" value="BUB1_N"/>
    <property type="match status" value="1"/>
</dbReference>
<evidence type="ECO:0000313" key="3">
    <source>
        <dbReference type="EMBL" id="EYB95842.1"/>
    </source>
</evidence>
<evidence type="ECO:0000256" key="1">
    <source>
        <dbReference type="SAM" id="MobiDB-lite"/>
    </source>
</evidence>
<dbReference type="PANTHER" id="PTHR14030">
    <property type="entry name" value="MITOTIC CHECKPOINT SERINE/THREONINE-PROTEIN KINASE BUB1"/>
    <property type="match status" value="1"/>
</dbReference>
<dbReference type="InterPro" id="IPR013212">
    <property type="entry name" value="Mad3/Bub1_I"/>
</dbReference>
<dbReference type="Gene3D" id="1.25.40.430">
    <property type="match status" value="1"/>
</dbReference>
<feature type="domain" description="BUB1 N-terminal" evidence="2">
    <location>
        <begin position="98"/>
        <end position="262"/>
    </location>
</feature>